<dbReference type="SUPFAM" id="SSF49899">
    <property type="entry name" value="Concanavalin A-like lectins/glucanases"/>
    <property type="match status" value="1"/>
</dbReference>
<dbReference type="PROSITE" id="PS51762">
    <property type="entry name" value="GH16_2"/>
    <property type="match status" value="1"/>
</dbReference>
<comment type="caution">
    <text evidence="2">The sequence shown here is derived from an EMBL/GenBank/DDBJ whole genome shotgun (WGS) entry which is preliminary data.</text>
</comment>
<evidence type="ECO:0000259" key="1">
    <source>
        <dbReference type="PROSITE" id="PS51762"/>
    </source>
</evidence>
<dbReference type="CDD" id="cd00413">
    <property type="entry name" value="Glyco_hydrolase_16"/>
    <property type="match status" value="1"/>
</dbReference>
<dbReference type="InterPro" id="IPR000757">
    <property type="entry name" value="Beta-glucanase-like"/>
</dbReference>
<keyword evidence="3" id="KW-1185">Reference proteome</keyword>
<evidence type="ECO:0000313" key="2">
    <source>
        <dbReference type="EMBL" id="MBA8794910.1"/>
    </source>
</evidence>
<dbReference type="GO" id="GO:0005975">
    <property type="term" value="P:carbohydrate metabolic process"/>
    <property type="evidence" value="ECO:0007669"/>
    <property type="project" value="InterPro"/>
</dbReference>
<gene>
    <name evidence="2" type="ORF">FHX74_002538</name>
</gene>
<feature type="domain" description="GH16" evidence="1">
    <location>
        <begin position="23"/>
        <end position="251"/>
    </location>
</feature>
<protein>
    <recommendedName>
        <fullName evidence="1">GH16 domain-containing protein</fullName>
    </recommendedName>
</protein>
<dbReference type="GO" id="GO:0004553">
    <property type="term" value="F:hydrolase activity, hydrolyzing O-glycosyl compounds"/>
    <property type="evidence" value="ECO:0007669"/>
    <property type="project" value="InterPro"/>
</dbReference>
<organism evidence="2 3">
    <name type="scientific">Microlunatus kandeliicorticis</name>
    <dbReference type="NCBI Taxonomy" id="1759536"/>
    <lineage>
        <taxon>Bacteria</taxon>
        <taxon>Bacillati</taxon>
        <taxon>Actinomycetota</taxon>
        <taxon>Actinomycetes</taxon>
        <taxon>Propionibacteriales</taxon>
        <taxon>Propionibacteriaceae</taxon>
        <taxon>Microlunatus</taxon>
    </lineage>
</organism>
<name>A0A7W3P6H1_9ACTN</name>
<dbReference type="Gene3D" id="2.60.120.200">
    <property type="match status" value="1"/>
</dbReference>
<accession>A0A7W3P6H1</accession>
<dbReference type="EMBL" id="JACGWT010000004">
    <property type="protein sequence ID" value="MBA8794910.1"/>
    <property type="molecule type" value="Genomic_DNA"/>
</dbReference>
<proteinExistence type="predicted"/>
<dbReference type="RefSeq" id="WP_182560542.1">
    <property type="nucleotide sequence ID" value="NZ_JACGWT010000004.1"/>
</dbReference>
<dbReference type="AlphaFoldDB" id="A0A7W3P6H1"/>
<evidence type="ECO:0000313" key="3">
    <source>
        <dbReference type="Proteomes" id="UP000523079"/>
    </source>
</evidence>
<reference evidence="2 3" key="1">
    <citation type="submission" date="2020-07" db="EMBL/GenBank/DDBJ databases">
        <title>Sequencing the genomes of 1000 actinobacteria strains.</title>
        <authorList>
            <person name="Klenk H.-P."/>
        </authorList>
    </citation>
    <scope>NUCLEOTIDE SEQUENCE [LARGE SCALE GENOMIC DNA]</scope>
    <source>
        <strain evidence="2 3">DSM 100723</strain>
    </source>
</reference>
<dbReference type="InterPro" id="IPR013320">
    <property type="entry name" value="ConA-like_dom_sf"/>
</dbReference>
<dbReference type="Proteomes" id="UP000523079">
    <property type="component" value="Unassembled WGS sequence"/>
</dbReference>
<sequence length="251" mass="27380">MRTPDWRLIVRTDFDEADLPAGPLWQTGTRPEDAGLFPAGNPWAAVLKGKADGPIGNGDLGHYACAATHAVRDSWLRIRNHRADDGRWLSGSVKPVLPGPNAVDRTFLRVRFRARLTGDPHAGAVATLINPRTWDGRPAGVPNGGEVCFPEIRPGGGHQGFFHPARLGIDPRTSRRLPLPGAVGEPHVYDLAWTSDAVRGLVDDVEAFRLTEDVPQTALGWVIQTGWPQEPERADAEAVFAVDWIEVYDLG</sequence>